<evidence type="ECO:0000256" key="8">
    <source>
        <dbReference type="SAM" id="MobiDB-lite"/>
    </source>
</evidence>
<evidence type="ECO:0000313" key="10">
    <source>
        <dbReference type="EMBL" id="KAJ1354710.1"/>
    </source>
</evidence>
<feature type="compositionally biased region" description="Basic and acidic residues" evidence="8">
    <location>
        <begin position="374"/>
        <end position="387"/>
    </location>
</feature>
<dbReference type="GO" id="GO:0005874">
    <property type="term" value="C:microtubule"/>
    <property type="evidence" value="ECO:0007669"/>
    <property type="project" value="UniProtKB-KW"/>
</dbReference>
<feature type="compositionally biased region" description="Basic and acidic residues" evidence="8">
    <location>
        <begin position="406"/>
        <end position="415"/>
    </location>
</feature>
<feature type="compositionally biased region" description="Polar residues" evidence="8">
    <location>
        <begin position="472"/>
        <end position="494"/>
    </location>
</feature>
<dbReference type="Gene3D" id="2.30.30.190">
    <property type="entry name" value="CAP Gly-rich-like domain"/>
    <property type="match status" value="1"/>
</dbReference>
<evidence type="ECO:0000256" key="4">
    <source>
        <dbReference type="ARBA" id="ARBA00023017"/>
    </source>
</evidence>
<dbReference type="InterPro" id="IPR036859">
    <property type="entry name" value="CAP-Gly_dom_sf"/>
</dbReference>
<feature type="compositionally biased region" description="Acidic residues" evidence="8">
    <location>
        <begin position="225"/>
        <end position="243"/>
    </location>
</feature>
<reference evidence="10" key="1">
    <citation type="submission" date="2021-06" db="EMBL/GenBank/DDBJ databases">
        <title>Parelaphostrongylus tenuis whole genome reference sequence.</title>
        <authorList>
            <person name="Garwood T.J."/>
            <person name="Larsen P.A."/>
            <person name="Fountain-Jones N.M."/>
            <person name="Garbe J.R."/>
            <person name="Macchietto M.G."/>
            <person name="Kania S.A."/>
            <person name="Gerhold R.W."/>
            <person name="Richards J.E."/>
            <person name="Wolf T.M."/>
        </authorList>
    </citation>
    <scope>NUCLEOTIDE SEQUENCE</scope>
    <source>
        <strain evidence="10">MNPRO001-30</strain>
        <tissue evidence="10">Meninges</tissue>
    </source>
</reference>
<name>A0AAD5MB97_PARTN</name>
<organism evidence="10 11">
    <name type="scientific">Parelaphostrongylus tenuis</name>
    <name type="common">Meningeal worm</name>
    <dbReference type="NCBI Taxonomy" id="148309"/>
    <lineage>
        <taxon>Eukaryota</taxon>
        <taxon>Metazoa</taxon>
        <taxon>Ecdysozoa</taxon>
        <taxon>Nematoda</taxon>
        <taxon>Chromadorea</taxon>
        <taxon>Rhabditida</taxon>
        <taxon>Rhabditina</taxon>
        <taxon>Rhabditomorpha</taxon>
        <taxon>Strongyloidea</taxon>
        <taxon>Metastrongylidae</taxon>
        <taxon>Parelaphostrongylus</taxon>
    </lineage>
</organism>
<proteinExistence type="predicted"/>
<keyword evidence="3" id="KW-0493">Microtubule</keyword>
<dbReference type="PANTHER" id="PTHR18916:SF6">
    <property type="entry name" value="DYNACTIN SUBUNIT 1"/>
    <property type="match status" value="1"/>
</dbReference>
<evidence type="ECO:0000256" key="1">
    <source>
        <dbReference type="ARBA" id="ARBA00004186"/>
    </source>
</evidence>
<gene>
    <name evidence="10" type="ORF">KIN20_011714</name>
</gene>
<feature type="coiled-coil region" evidence="7">
    <location>
        <begin position="542"/>
        <end position="645"/>
    </location>
</feature>
<dbReference type="GO" id="GO:0005819">
    <property type="term" value="C:spindle"/>
    <property type="evidence" value="ECO:0007669"/>
    <property type="project" value="UniProtKB-SubCell"/>
</dbReference>
<evidence type="ECO:0000256" key="3">
    <source>
        <dbReference type="ARBA" id="ARBA00022701"/>
    </source>
</evidence>
<feature type="compositionally biased region" description="Polar residues" evidence="8">
    <location>
        <begin position="273"/>
        <end position="286"/>
    </location>
</feature>
<dbReference type="PANTHER" id="PTHR18916">
    <property type="entry name" value="DYNACTIN 1-RELATED MICROTUBULE-BINDING"/>
    <property type="match status" value="1"/>
</dbReference>
<comment type="caution">
    <text evidence="10">The sequence shown here is derived from an EMBL/GenBank/DDBJ whole genome shotgun (WGS) entry which is preliminary data.</text>
</comment>
<dbReference type="EMBL" id="JAHQIW010002164">
    <property type="protein sequence ID" value="KAJ1354710.1"/>
    <property type="molecule type" value="Genomic_DNA"/>
</dbReference>
<keyword evidence="4" id="KW-0243">Dynein</keyword>
<keyword evidence="5 7" id="KW-0175">Coiled coil</keyword>
<dbReference type="SMART" id="SM01052">
    <property type="entry name" value="CAP_GLY"/>
    <property type="match status" value="1"/>
</dbReference>
<keyword evidence="6" id="KW-0206">Cytoskeleton</keyword>
<dbReference type="GO" id="GO:0030286">
    <property type="term" value="C:dynein complex"/>
    <property type="evidence" value="ECO:0007669"/>
    <property type="project" value="UniProtKB-KW"/>
</dbReference>
<sequence length="908" mass="102409">MHKSHLSRTNNPTAVVTGQDIGSFVSVSGVGKGILRYVGEIHGKDGLYCGIELDSPTGRHNGTYQGVVYFTCPPLHGIFAPIYRVELDEIDDVPMMTLSQSTRAQERLTRSALPTLQLRNVFRPAGDLSTMQTSITSEKMMDTSMLSNVSWGDSDAMICSNATFIIPPGRSHLDDNEECDLMSIPEPKSILSINRDLIRPNEEAILGTSVVLDESRVGVENLPVVEDDDVDESGDDVSEDDDDLKTPLVEAPHQWQPSSFSFAHQPPSIVDAVTSSTDASQVVSDHTASKESSLRANSRQSVDTGYNDESDASRLEHDELKSADNKEGGQTESEVKSRRSRRMEKEPPPPPKFPLKPKPPSKHQLLMEQIKASIEADKLKPKKEVKSRISLLPPPRAPPTQNENATEEKMPETRRMVKQPLKTVNSMSPLPPKPERPKKERKPLYVPPPPKERKEVKTSTPLVRNGVDKTIDTPNVSRITANETPVKQPSSKASSLPEEKLKKKAVGRSKANGVVQTEISNTEKLQRLQCAVRAFESLCVVITRSETESMRLRSQLEKANENIARHTENVEQLKSLVEERERLHLDDIERYRNHNEHVARSQVEALERTKERYESQLAEKAKEAERALEDERSRHEAELEAMSRRHQKVVISLDEKIAEGEKIIQQLMVDKKTLQTALANDSDQRNQMLTKEINSLQTALEFKSNEMKELRQKYQQVALRVEEIPVKELEITKLRHKVVELKHALDQKLTYEKLLVHQNEELKRQQLAIEEERESMQRNFDVMIYRYGNSDELETSSPRQKSGKVQFRSRSNNSDRSQPNSRLSQASICEMDHSMDRDSLVRSAISMYASQVQLPENHADDVIYAPDEIITGNAFNKRTENSSTCFSDDITRSLNGNHQAQTASSVGI</sequence>
<feature type="compositionally biased region" description="Pro residues" evidence="8">
    <location>
        <begin position="348"/>
        <end position="358"/>
    </location>
</feature>
<feature type="coiled-coil region" evidence="7">
    <location>
        <begin position="686"/>
        <end position="720"/>
    </location>
</feature>
<evidence type="ECO:0000256" key="2">
    <source>
        <dbReference type="ARBA" id="ARBA00022490"/>
    </source>
</evidence>
<feature type="region of interest" description="Disordered" evidence="8">
    <location>
        <begin position="273"/>
        <end position="507"/>
    </location>
</feature>
<feature type="domain" description="CAP-Gly" evidence="9">
    <location>
        <begin position="39"/>
        <end position="81"/>
    </location>
</feature>
<evidence type="ECO:0000256" key="7">
    <source>
        <dbReference type="SAM" id="Coils"/>
    </source>
</evidence>
<feature type="region of interest" description="Disordered" evidence="8">
    <location>
        <begin position="791"/>
        <end position="824"/>
    </location>
</feature>
<feature type="compositionally biased region" description="Polar residues" evidence="8">
    <location>
        <begin position="294"/>
        <end position="304"/>
    </location>
</feature>
<dbReference type="PROSITE" id="PS50245">
    <property type="entry name" value="CAP_GLY_2"/>
    <property type="match status" value="1"/>
</dbReference>
<evidence type="ECO:0000256" key="6">
    <source>
        <dbReference type="ARBA" id="ARBA00023212"/>
    </source>
</evidence>
<evidence type="ECO:0000256" key="5">
    <source>
        <dbReference type="ARBA" id="ARBA00023054"/>
    </source>
</evidence>
<accession>A0AAD5MB97</accession>
<dbReference type="Pfam" id="PF01302">
    <property type="entry name" value="CAP_GLY"/>
    <property type="match status" value="1"/>
</dbReference>
<comment type="subcellular location">
    <subcellularLocation>
        <location evidence="1">Cytoplasm</location>
        <location evidence="1">Cytoskeleton</location>
        <location evidence="1">Spindle</location>
    </subcellularLocation>
</comment>
<feature type="compositionally biased region" description="Polar residues" evidence="8">
    <location>
        <begin position="808"/>
        <end position="824"/>
    </location>
</feature>
<dbReference type="InterPro" id="IPR000938">
    <property type="entry name" value="CAP-Gly_domain"/>
</dbReference>
<dbReference type="AlphaFoldDB" id="A0AAD5MB97"/>
<dbReference type="SUPFAM" id="SSF74924">
    <property type="entry name" value="Cap-Gly domain"/>
    <property type="match status" value="1"/>
</dbReference>
<keyword evidence="2" id="KW-0963">Cytoplasm</keyword>
<protein>
    <recommendedName>
        <fullName evidence="9">CAP-Gly domain-containing protein</fullName>
    </recommendedName>
</protein>
<evidence type="ECO:0000313" key="11">
    <source>
        <dbReference type="Proteomes" id="UP001196413"/>
    </source>
</evidence>
<evidence type="ECO:0000259" key="9">
    <source>
        <dbReference type="PROSITE" id="PS50245"/>
    </source>
</evidence>
<feature type="compositionally biased region" description="Basic and acidic residues" evidence="8">
    <location>
        <begin position="311"/>
        <end position="347"/>
    </location>
</feature>
<keyword evidence="11" id="KW-1185">Reference proteome</keyword>
<dbReference type="Proteomes" id="UP001196413">
    <property type="component" value="Unassembled WGS sequence"/>
</dbReference>
<feature type="region of interest" description="Disordered" evidence="8">
    <location>
        <begin position="222"/>
        <end position="244"/>
    </location>
</feature>